<dbReference type="SUPFAM" id="SSF53383">
    <property type="entry name" value="PLP-dependent transferases"/>
    <property type="match status" value="1"/>
</dbReference>
<reference evidence="10" key="1">
    <citation type="submission" date="2024-05" db="EMBL/GenBank/DDBJ databases">
        <title>Isolation and characterization of Sporomusa carbonis sp. nov., a carboxydotrophic hydrogenogen in the genus of Sporomusa isolated from a charcoal burning pile.</title>
        <authorList>
            <person name="Boeer T."/>
            <person name="Rosenbaum F."/>
            <person name="Eysell L."/>
            <person name="Mueller V."/>
            <person name="Daniel R."/>
            <person name="Poehlein A."/>
        </authorList>
    </citation>
    <scope>NUCLEOTIDE SEQUENCE [LARGE SCALE GENOMIC DNA]</scope>
    <source>
        <strain evidence="10">DSM 3132</strain>
    </source>
</reference>
<evidence type="ECO:0000256" key="4">
    <source>
        <dbReference type="ARBA" id="ARBA00022898"/>
    </source>
</evidence>
<evidence type="ECO:0000256" key="5">
    <source>
        <dbReference type="ARBA" id="ARBA00022917"/>
    </source>
</evidence>
<dbReference type="Gene3D" id="3.40.640.10">
    <property type="entry name" value="Type I PLP-dependent aspartate aminotransferase-like (Major domain)"/>
    <property type="match status" value="1"/>
</dbReference>
<dbReference type="InterPro" id="IPR018319">
    <property type="entry name" value="SelA-like"/>
</dbReference>
<keyword evidence="5 8" id="KW-0648">Protein biosynthesis</keyword>
<dbReference type="NCBIfam" id="TIGR00474">
    <property type="entry name" value="selA"/>
    <property type="match status" value="1"/>
</dbReference>
<comment type="cofactor">
    <cofactor evidence="1 8">
        <name>pyridoxal 5'-phosphate</name>
        <dbReference type="ChEBI" id="CHEBI:597326"/>
    </cofactor>
</comment>
<dbReference type="HAMAP" id="MF_00423">
    <property type="entry name" value="SelA"/>
    <property type="match status" value="1"/>
</dbReference>
<dbReference type="InterPro" id="IPR015421">
    <property type="entry name" value="PyrdxlP-dep_Trfase_major"/>
</dbReference>
<dbReference type="InterPro" id="IPR004534">
    <property type="entry name" value="SelA_trans"/>
</dbReference>
<keyword evidence="6 8" id="KW-0711">Selenium</keyword>
<comment type="function">
    <text evidence="8">Converts seryl-tRNA(Sec) to selenocysteinyl-tRNA(Sec) required for selenoprotein biosynthesis.</text>
</comment>
<dbReference type="PANTHER" id="PTHR32328">
    <property type="entry name" value="L-SERYL-TRNA(SEC) SELENIUM TRANSFERASE"/>
    <property type="match status" value="1"/>
</dbReference>
<feature type="modified residue" description="N6-(pyridoxal phosphate)lysine" evidence="8">
    <location>
        <position position="292"/>
    </location>
</feature>
<dbReference type="InterPro" id="IPR015424">
    <property type="entry name" value="PyrdxlP-dep_Trfase"/>
</dbReference>
<dbReference type="EMBL" id="CP155571">
    <property type="protein sequence ID" value="XFO75600.1"/>
    <property type="molecule type" value="Genomic_DNA"/>
</dbReference>
<gene>
    <name evidence="8 10" type="primary">selA</name>
    <name evidence="10" type="ORF">SPACI_057270</name>
</gene>
<feature type="domain" description="L-seryl-tRNA selenium transferase N-terminal" evidence="9">
    <location>
        <begin position="7"/>
        <end position="46"/>
    </location>
</feature>
<keyword evidence="4 8" id="KW-0663">Pyridoxal phosphate</keyword>
<organism evidence="10 11">
    <name type="scientific">Sporomusa acidovorans (strain ATCC 49682 / DSM 3132 / Mol)</name>
    <dbReference type="NCBI Taxonomy" id="1123286"/>
    <lineage>
        <taxon>Bacteria</taxon>
        <taxon>Bacillati</taxon>
        <taxon>Bacillota</taxon>
        <taxon>Negativicutes</taxon>
        <taxon>Selenomonadales</taxon>
        <taxon>Sporomusaceae</taxon>
        <taxon>Sporomusa</taxon>
    </lineage>
</organism>
<comment type="similarity">
    <text evidence="7 8">Belongs to the SelA family.</text>
</comment>
<comment type="pathway">
    <text evidence="8">Aminoacyl-tRNA biosynthesis; selenocysteinyl-tRNA(Sec) biosynthesis; selenocysteinyl-tRNA(Sec) from L-seryl-tRNA(Sec) (bacterial route): step 1/1.</text>
</comment>
<sequence length="458" mass="49161">MEVTNKFRTLPAIDKLLSIVAADPEIRHYPHELLTVCLRQAVADARTRIKHGDGNAGSTDSIIRAAKILLREQAGSSLRRVINATGVVLHTNLGRAPLSKRAQECVTGIMEGYSTLEYAVESGQRGSRYAHVVEPICHLTGAEDALVVNNNAAAVLLVLSALARGREVIVSRGELVEIGGSFRVPDVLRQSGATLVEVGTTNKTHLADYEQAIGPNTAAILKVHTSNYCIIGFTSQPEGTELAALAHKHNLPVIEDLGSGTLLPLTAGGQTEPAVKERLQLGFDVLTFSGDKLLGAGQAGIIAGKRPYIELMKKQPLLRAVRIDKLSLAALEGTFKDYIIGSPGQDVPVLAMLNADKPVLEQRADRLKELIVNLNAGFATEVVQLNSPAGGGALPAAVLNGYGVTVTHKNLRTEELESRLRQRTIPIVTRIREDKVIFDVRCLLERDLPDIANALGAL</sequence>
<dbReference type="Gene3D" id="3.90.1150.180">
    <property type="match status" value="1"/>
</dbReference>
<evidence type="ECO:0000313" key="10">
    <source>
        <dbReference type="EMBL" id="XFO75600.1"/>
    </source>
</evidence>
<name>A0ABZ3JBR8_SPOA4</name>
<comment type="subcellular location">
    <subcellularLocation>
        <location evidence="8">Cytoplasm</location>
    </subcellularLocation>
</comment>
<evidence type="ECO:0000256" key="8">
    <source>
        <dbReference type="HAMAP-Rule" id="MF_00423"/>
    </source>
</evidence>
<dbReference type="GO" id="GO:0004125">
    <property type="term" value="F:L-seryl-tRNA(Sec) selenium transferase activity"/>
    <property type="evidence" value="ECO:0007669"/>
    <property type="project" value="UniProtKB-EC"/>
</dbReference>
<evidence type="ECO:0000313" key="11">
    <source>
        <dbReference type="Proteomes" id="UP000216052"/>
    </source>
</evidence>
<dbReference type="InterPro" id="IPR025862">
    <property type="entry name" value="SelA_trans_N_dom"/>
</dbReference>
<evidence type="ECO:0000259" key="9">
    <source>
        <dbReference type="Pfam" id="PF12390"/>
    </source>
</evidence>
<keyword evidence="3 8" id="KW-0808">Transferase</keyword>
<evidence type="ECO:0000256" key="1">
    <source>
        <dbReference type="ARBA" id="ARBA00001933"/>
    </source>
</evidence>
<dbReference type="Proteomes" id="UP000216052">
    <property type="component" value="Chromosome"/>
</dbReference>
<dbReference type="RefSeq" id="WP_093795027.1">
    <property type="nucleotide sequence ID" value="NZ_CP155571.1"/>
</dbReference>
<keyword evidence="2 8" id="KW-0963">Cytoplasm</keyword>
<keyword evidence="11" id="KW-1185">Reference proteome</keyword>
<dbReference type="PANTHER" id="PTHR32328:SF0">
    <property type="entry name" value="L-SERYL-TRNA(SEC) SELENIUM TRANSFERASE"/>
    <property type="match status" value="1"/>
</dbReference>
<dbReference type="EC" id="2.9.1.1" evidence="8"/>
<evidence type="ECO:0000256" key="3">
    <source>
        <dbReference type="ARBA" id="ARBA00022679"/>
    </source>
</evidence>
<dbReference type="Pfam" id="PF03841">
    <property type="entry name" value="SelA"/>
    <property type="match status" value="1"/>
</dbReference>
<comment type="catalytic activity">
    <reaction evidence="8">
        <text>L-seryl-tRNA(Sec) + selenophosphate + H(+) = L-selenocysteinyl-tRNA(Sec) + phosphate</text>
        <dbReference type="Rhea" id="RHEA:22728"/>
        <dbReference type="Rhea" id="RHEA-COMP:9742"/>
        <dbReference type="Rhea" id="RHEA-COMP:9743"/>
        <dbReference type="ChEBI" id="CHEBI:15378"/>
        <dbReference type="ChEBI" id="CHEBI:16144"/>
        <dbReference type="ChEBI" id="CHEBI:43474"/>
        <dbReference type="ChEBI" id="CHEBI:78533"/>
        <dbReference type="ChEBI" id="CHEBI:78573"/>
        <dbReference type="EC" id="2.9.1.1"/>
    </reaction>
</comment>
<evidence type="ECO:0000256" key="7">
    <source>
        <dbReference type="ARBA" id="ARBA00044507"/>
    </source>
</evidence>
<evidence type="ECO:0000256" key="6">
    <source>
        <dbReference type="ARBA" id="ARBA00023266"/>
    </source>
</evidence>
<protein>
    <recommendedName>
        <fullName evidence="8">L-seryl-tRNA(Sec) selenium transferase</fullName>
        <ecNumber evidence="8">2.9.1.1</ecNumber>
    </recommendedName>
    <alternativeName>
        <fullName evidence="8">Selenocysteine synthase</fullName>
        <shortName evidence="8">Sec synthase</shortName>
    </alternativeName>
    <alternativeName>
        <fullName evidence="8">Selenocysteinyl-tRNA(Sec) synthase</fullName>
    </alternativeName>
</protein>
<dbReference type="Pfam" id="PF12390">
    <property type="entry name" value="Se-cys_synth_N"/>
    <property type="match status" value="1"/>
</dbReference>
<proteinExistence type="inferred from homology"/>
<accession>A0ABZ3JBR8</accession>
<evidence type="ECO:0000256" key="2">
    <source>
        <dbReference type="ARBA" id="ARBA00022490"/>
    </source>
</evidence>